<evidence type="ECO:0000259" key="3">
    <source>
        <dbReference type="Pfam" id="PF13828"/>
    </source>
</evidence>
<dbReference type="Pfam" id="PF08044">
    <property type="entry name" value="DUF1707"/>
    <property type="match status" value="1"/>
</dbReference>
<dbReference type="Pfam" id="PF13828">
    <property type="entry name" value="DUF4190"/>
    <property type="match status" value="1"/>
</dbReference>
<gene>
    <name evidence="4" type="ORF">ACFOUW_18075</name>
</gene>
<feature type="domain" description="DUF1707" evidence="2">
    <location>
        <begin position="7"/>
        <end position="59"/>
    </location>
</feature>
<sequence>MSDWQSIRASDADRERAADVLKAALAEGRLDFDEHRTRLDRLMRSSTYGQMHQVIGDLPTSGIPMPLSPPGELVRPTAGAVSPWATPYQPYVHPKPNEGMATASLVLGIMAPFCGVTGIPAIITGHVALSRIQESGAGGKGMAIGGLVLGYVFTGLILLAVIAGIAGS</sequence>
<protein>
    <submittedName>
        <fullName evidence="4">DUF1707 and DUF4190 domain-containing protein</fullName>
    </submittedName>
</protein>
<dbReference type="InterPro" id="IPR025241">
    <property type="entry name" value="DUF4190"/>
</dbReference>
<proteinExistence type="predicted"/>
<dbReference type="EMBL" id="JBHRZH010000016">
    <property type="protein sequence ID" value="MFC3762756.1"/>
    <property type="molecule type" value="Genomic_DNA"/>
</dbReference>
<evidence type="ECO:0000313" key="4">
    <source>
        <dbReference type="EMBL" id="MFC3762756.1"/>
    </source>
</evidence>
<dbReference type="Proteomes" id="UP001595699">
    <property type="component" value="Unassembled WGS sequence"/>
</dbReference>
<dbReference type="InterPro" id="IPR012551">
    <property type="entry name" value="DUF1707_SHOCT-like"/>
</dbReference>
<feature type="transmembrane region" description="Helical" evidence="1">
    <location>
        <begin position="141"/>
        <end position="166"/>
    </location>
</feature>
<accession>A0ABV7YDP1</accession>
<dbReference type="PANTHER" id="PTHR40763:SF4">
    <property type="entry name" value="DUF1707 DOMAIN-CONTAINING PROTEIN"/>
    <property type="match status" value="1"/>
</dbReference>
<dbReference type="PANTHER" id="PTHR40763">
    <property type="entry name" value="MEMBRANE PROTEIN-RELATED"/>
    <property type="match status" value="1"/>
</dbReference>
<name>A0ABV7YDP1_9ACTN</name>
<feature type="transmembrane region" description="Helical" evidence="1">
    <location>
        <begin position="105"/>
        <end position="129"/>
    </location>
</feature>
<reference evidence="5" key="1">
    <citation type="journal article" date="2019" name="Int. J. Syst. Evol. Microbiol.">
        <title>The Global Catalogue of Microorganisms (GCM) 10K type strain sequencing project: providing services to taxonomists for standard genome sequencing and annotation.</title>
        <authorList>
            <consortium name="The Broad Institute Genomics Platform"/>
            <consortium name="The Broad Institute Genome Sequencing Center for Infectious Disease"/>
            <person name="Wu L."/>
            <person name="Ma J."/>
        </authorList>
    </citation>
    <scope>NUCLEOTIDE SEQUENCE [LARGE SCALE GENOMIC DNA]</scope>
    <source>
        <strain evidence="5">CGMCC 4.7241</strain>
    </source>
</reference>
<keyword evidence="1" id="KW-1133">Transmembrane helix</keyword>
<dbReference type="RefSeq" id="WP_205122753.1">
    <property type="nucleotide sequence ID" value="NZ_JAFBCM010000001.1"/>
</dbReference>
<keyword evidence="5" id="KW-1185">Reference proteome</keyword>
<evidence type="ECO:0000256" key="1">
    <source>
        <dbReference type="SAM" id="Phobius"/>
    </source>
</evidence>
<evidence type="ECO:0000259" key="2">
    <source>
        <dbReference type="Pfam" id="PF08044"/>
    </source>
</evidence>
<comment type="caution">
    <text evidence="4">The sequence shown here is derived from an EMBL/GenBank/DDBJ whole genome shotgun (WGS) entry which is preliminary data.</text>
</comment>
<feature type="domain" description="DUF4190" evidence="3">
    <location>
        <begin position="100"/>
        <end position="160"/>
    </location>
</feature>
<evidence type="ECO:0000313" key="5">
    <source>
        <dbReference type="Proteomes" id="UP001595699"/>
    </source>
</evidence>
<keyword evidence="1" id="KW-0812">Transmembrane</keyword>
<keyword evidence="1" id="KW-0472">Membrane</keyword>
<organism evidence="4 5">
    <name type="scientific">Tenggerimyces flavus</name>
    <dbReference type="NCBI Taxonomy" id="1708749"/>
    <lineage>
        <taxon>Bacteria</taxon>
        <taxon>Bacillati</taxon>
        <taxon>Actinomycetota</taxon>
        <taxon>Actinomycetes</taxon>
        <taxon>Propionibacteriales</taxon>
        <taxon>Nocardioidaceae</taxon>
        <taxon>Tenggerimyces</taxon>
    </lineage>
</organism>